<dbReference type="GeneID" id="140009980"/>
<dbReference type="InterPro" id="IPR052929">
    <property type="entry name" value="RNase_H-like_EbsB-rel"/>
</dbReference>
<evidence type="ECO:0000313" key="2">
    <source>
        <dbReference type="Proteomes" id="UP001652660"/>
    </source>
</evidence>
<protein>
    <recommendedName>
        <fullName evidence="1">RNase H type-1 domain-containing protein</fullName>
    </recommendedName>
</protein>
<organism evidence="2 3">
    <name type="scientific">Coffea arabica</name>
    <name type="common">Arabian coffee</name>
    <dbReference type="NCBI Taxonomy" id="13443"/>
    <lineage>
        <taxon>Eukaryota</taxon>
        <taxon>Viridiplantae</taxon>
        <taxon>Streptophyta</taxon>
        <taxon>Embryophyta</taxon>
        <taxon>Tracheophyta</taxon>
        <taxon>Spermatophyta</taxon>
        <taxon>Magnoliopsida</taxon>
        <taxon>eudicotyledons</taxon>
        <taxon>Gunneridae</taxon>
        <taxon>Pentapetalae</taxon>
        <taxon>asterids</taxon>
        <taxon>lamiids</taxon>
        <taxon>Gentianales</taxon>
        <taxon>Rubiaceae</taxon>
        <taxon>Ixoroideae</taxon>
        <taxon>Gardenieae complex</taxon>
        <taxon>Bertiereae - Coffeeae clade</taxon>
        <taxon>Coffeeae</taxon>
        <taxon>Coffea</taxon>
    </lineage>
</organism>
<name>A0ABM4UYS1_COFAR</name>
<dbReference type="RefSeq" id="XP_071912436.1">
    <property type="nucleotide sequence ID" value="XM_072056335.1"/>
</dbReference>
<dbReference type="CDD" id="cd06222">
    <property type="entry name" value="RNase_H_like"/>
    <property type="match status" value="1"/>
</dbReference>
<dbReference type="InterPro" id="IPR036397">
    <property type="entry name" value="RNaseH_sf"/>
</dbReference>
<reference evidence="3" key="1">
    <citation type="submission" date="2025-08" db="UniProtKB">
        <authorList>
            <consortium name="RefSeq"/>
        </authorList>
    </citation>
    <scope>IDENTIFICATION</scope>
    <source>
        <tissue evidence="3">Leaves</tissue>
    </source>
</reference>
<dbReference type="InterPro" id="IPR002156">
    <property type="entry name" value="RNaseH_domain"/>
</dbReference>
<dbReference type="Proteomes" id="UP001652660">
    <property type="component" value="Chromosome 6e"/>
</dbReference>
<dbReference type="SUPFAM" id="SSF53098">
    <property type="entry name" value="Ribonuclease H-like"/>
    <property type="match status" value="1"/>
</dbReference>
<dbReference type="Gene3D" id="3.30.420.10">
    <property type="entry name" value="Ribonuclease H-like superfamily/Ribonuclease H"/>
    <property type="match status" value="1"/>
</dbReference>
<dbReference type="PANTHER" id="PTHR47074:SF48">
    <property type="entry name" value="POLYNUCLEOTIDYL TRANSFERASE, RIBONUCLEASE H-LIKE SUPERFAMILY PROTEIN"/>
    <property type="match status" value="1"/>
</dbReference>
<dbReference type="PANTHER" id="PTHR47074">
    <property type="entry name" value="BNAC02G40300D PROTEIN"/>
    <property type="match status" value="1"/>
</dbReference>
<dbReference type="Pfam" id="PF13456">
    <property type="entry name" value="RVT_3"/>
    <property type="match status" value="1"/>
</dbReference>
<proteinExistence type="predicted"/>
<dbReference type="InterPro" id="IPR044730">
    <property type="entry name" value="RNase_H-like_dom_plant"/>
</dbReference>
<feature type="domain" description="RNase H type-1" evidence="1">
    <location>
        <begin position="4"/>
        <end position="126"/>
    </location>
</feature>
<sequence>MCLNTDAAIKQNNGKISWGVVARCKEGKLRGAWARCEGRKGVPAVEEARAIRKALVFAKKNGWRNIIIQSDCKRIIDQIREGNLNDHLAGAVLFDILALSKDFSSRLFSFVKSEGNNVFHHLAKFALNSVFEIVWMESFPNWLISVAKNDVGAFAPNL</sequence>
<evidence type="ECO:0000313" key="3">
    <source>
        <dbReference type="RefSeq" id="XP_071912436.1"/>
    </source>
</evidence>
<accession>A0ABM4UYS1</accession>
<keyword evidence="2" id="KW-1185">Reference proteome</keyword>
<gene>
    <name evidence="3" type="primary">LOC140009980</name>
</gene>
<dbReference type="InterPro" id="IPR012337">
    <property type="entry name" value="RNaseH-like_sf"/>
</dbReference>
<evidence type="ECO:0000259" key="1">
    <source>
        <dbReference type="Pfam" id="PF13456"/>
    </source>
</evidence>